<sequence length="54" mass="5958">MRGIRSGAVFWPRWGMLGGGVICLVFSVVLGVALSHRQRVGLPGLRHRFDIVRA</sequence>
<reference evidence="2" key="1">
    <citation type="journal article" date="2018" name="Int. J. Syst. Evol. Microbiol.">
        <title>Jatrophihabitans telluris sp. nov., isolated from sediment soil of lava forest wetlands and the emended description of the genus Jatrophihabitans.</title>
        <authorList>
            <person name="Lee K.C."/>
            <person name="Suh M.K."/>
            <person name="Eom M.K."/>
            <person name="Kim K.K."/>
            <person name="Kim J.S."/>
            <person name="Kim D.S."/>
            <person name="Ko S.H."/>
            <person name="Shin Y.K."/>
            <person name="Lee J.S."/>
        </authorList>
    </citation>
    <scope>NUCLEOTIDE SEQUENCE</scope>
    <source>
        <strain evidence="2">N237</strain>
    </source>
</reference>
<dbReference type="Proteomes" id="UP001056336">
    <property type="component" value="Chromosome"/>
</dbReference>
<feature type="transmembrane region" description="Helical" evidence="1">
    <location>
        <begin position="14"/>
        <end position="34"/>
    </location>
</feature>
<dbReference type="EMBL" id="CP097332">
    <property type="protein sequence ID" value="UQX89126.1"/>
    <property type="molecule type" value="Genomic_DNA"/>
</dbReference>
<accession>A0ABY4QZP3</accession>
<reference evidence="2" key="2">
    <citation type="submission" date="2022-05" db="EMBL/GenBank/DDBJ databases">
        <authorList>
            <person name="Kim J.-S."/>
            <person name="Lee K."/>
            <person name="Suh M."/>
            <person name="Eom M."/>
            <person name="Kim J.-S."/>
            <person name="Kim D.-S."/>
            <person name="Ko S.-H."/>
            <person name="Shin Y."/>
            <person name="Lee J.-S."/>
        </authorList>
    </citation>
    <scope>NUCLEOTIDE SEQUENCE</scope>
    <source>
        <strain evidence="2">N237</strain>
    </source>
</reference>
<dbReference type="RefSeq" id="WP_249773022.1">
    <property type="nucleotide sequence ID" value="NZ_CP097332.1"/>
</dbReference>
<keyword evidence="1" id="KW-0812">Transmembrane</keyword>
<name>A0ABY4QZP3_9ACTN</name>
<organism evidence="2 3">
    <name type="scientific">Jatrophihabitans telluris</name>
    <dbReference type="NCBI Taxonomy" id="2038343"/>
    <lineage>
        <taxon>Bacteria</taxon>
        <taxon>Bacillati</taxon>
        <taxon>Actinomycetota</taxon>
        <taxon>Actinomycetes</taxon>
        <taxon>Jatrophihabitantales</taxon>
        <taxon>Jatrophihabitantaceae</taxon>
        <taxon>Jatrophihabitans</taxon>
    </lineage>
</organism>
<protein>
    <submittedName>
        <fullName evidence="2">Uncharacterized protein</fullName>
    </submittedName>
</protein>
<evidence type="ECO:0000313" key="3">
    <source>
        <dbReference type="Proteomes" id="UP001056336"/>
    </source>
</evidence>
<evidence type="ECO:0000313" key="2">
    <source>
        <dbReference type="EMBL" id="UQX89126.1"/>
    </source>
</evidence>
<keyword evidence="1" id="KW-0472">Membrane</keyword>
<keyword evidence="1" id="KW-1133">Transmembrane helix</keyword>
<gene>
    <name evidence="2" type="ORF">M6D93_03770</name>
</gene>
<keyword evidence="3" id="KW-1185">Reference proteome</keyword>
<evidence type="ECO:0000256" key="1">
    <source>
        <dbReference type="SAM" id="Phobius"/>
    </source>
</evidence>
<proteinExistence type="predicted"/>